<dbReference type="Proteomes" id="UP000694403">
    <property type="component" value="Unplaced"/>
</dbReference>
<organism evidence="9 10">
    <name type="scientific">Chelydra serpentina</name>
    <name type="common">Snapping turtle</name>
    <name type="synonym">Testudo serpentina</name>
    <dbReference type="NCBI Taxonomy" id="8475"/>
    <lineage>
        <taxon>Eukaryota</taxon>
        <taxon>Metazoa</taxon>
        <taxon>Chordata</taxon>
        <taxon>Craniata</taxon>
        <taxon>Vertebrata</taxon>
        <taxon>Euteleostomi</taxon>
        <taxon>Archelosauria</taxon>
        <taxon>Testudinata</taxon>
        <taxon>Testudines</taxon>
        <taxon>Cryptodira</taxon>
        <taxon>Durocryptodira</taxon>
        <taxon>Americhelydia</taxon>
        <taxon>Chelydroidea</taxon>
        <taxon>Chelydridae</taxon>
        <taxon>Chelydra</taxon>
    </lineage>
</organism>
<dbReference type="GO" id="GO:0005789">
    <property type="term" value="C:endoplasmic reticulum membrane"/>
    <property type="evidence" value="ECO:0007669"/>
    <property type="project" value="UniProtKB-SubCell"/>
</dbReference>
<evidence type="ECO:0000313" key="10">
    <source>
        <dbReference type="Proteomes" id="UP000694403"/>
    </source>
</evidence>
<comment type="cofactor">
    <cofactor evidence="1 6">
        <name>heme</name>
        <dbReference type="ChEBI" id="CHEBI:30413"/>
    </cofactor>
</comment>
<keyword evidence="5 6" id="KW-0408">Iron</keyword>
<evidence type="ECO:0000256" key="2">
    <source>
        <dbReference type="ARBA" id="ARBA00010617"/>
    </source>
</evidence>
<dbReference type="GO" id="GO:0016712">
    <property type="term" value="F:oxidoreductase activity, acting on paired donors, with incorporation or reduction of molecular oxygen, reduced flavin or flavoprotein as one donor, and incorporation of one atom of oxygen"/>
    <property type="evidence" value="ECO:0007669"/>
    <property type="project" value="UniProtKB-EC"/>
</dbReference>
<dbReference type="Ensembl" id="ENSCSRT00000022072.1">
    <property type="protein sequence ID" value="ENSCSRP00000021135.1"/>
    <property type="gene ID" value="ENSCSRG00000015979.1"/>
</dbReference>
<dbReference type="Pfam" id="PF00067">
    <property type="entry name" value="p450"/>
    <property type="match status" value="1"/>
</dbReference>
<name>A0A8C3XTB5_CHESE</name>
<dbReference type="GO" id="GO:0019373">
    <property type="term" value="P:epoxygenase P450 pathway"/>
    <property type="evidence" value="ECO:0007669"/>
    <property type="project" value="TreeGrafter"/>
</dbReference>
<dbReference type="GO" id="GO:0005506">
    <property type="term" value="F:iron ion binding"/>
    <property type="evidence" value="ECO:0007669"/>
    <property type="project" value="InterPro"/>
</dbReference>
<dbReference type="Gene3D" id="1.10.630.10">
    <property type="entry name" value="Cytochrome P450"/>
    <property type="match status" value="2"/>
</dbReference>
<evidence type="ECO:0000256" key="6">
    <source>
        <dbReference type="PIRSR" id="PIRSR602401-1"/>
    </source>
</evidence>
<dbReference type="PROSITE" id="PS00086">
    <property type="entry name" value="CYTOCHROME_P450"/>
    <property type="match status" value="1"/>
</dbReference>
<dbReference type="InterPro" id="IPR017972">
    <property type="entry name" value="Cyt_P450_CS"/>
</dbReference>
<dbReference type="GO" id="GO:0008392">
    <property type="term" value="F:arachidonate epoxygenase activity"/>
    <property type="evidence" value="ECO:0007669"/>
    <property type="project" value="TreeGrafter"/>
</dbReference>
<keyword evidence="10" id="KW-1185">Reference proteome</keyword>
<dbReference type="InterPro" id="IPR001128">
    <property type="entry name" value="Cyt_P450"/>
</dbReference>
<evidence type="ECO:0000256" key="5">
    <source>
        <dbReference type="ARBA" id="ARBA00023004"/>
    </source>
</evidence>
<dbReference type="InterPro" id="IPR050182">
    <property type="entry name" value="Cytochrome_P450_fam2"/>
</dbReference>
<dbReference type="PRINTS" id="PR00463">
    <property type="entry name" value="EP450I"/>
</dbReference>
<dbReference type="GO" id="GO:0006805">
    <property type="term" value="P:xenobiotic metabolic process"/>
    <property type="evidence" value="ECO:0007669"/>
    <property type="project" value="TreeGrafter"/>
</dbReference>
<evidence type="ECO:0000256" key="3">
    <source>
        <dbReference type="ARBA" id="ARBA00022617"/>
    </source>
</evidence>
<dbReference type="InterPro" id="IPR002401">
    <property type="entry name" value="Cyt_P450_E_grp-I"/>
</dbReference>
<feature type="signal peptide" evidence="8">
    <location>
        <begin position="1"/>
        <end position="23"/>
    </location>
</feature>
<evidence type="ECO:0000313" key="9">
    <source>
        <dbReference type="Ensembl" id="ENSCSRP00000021135.1"/>
    </source>
</evidence>
<evidence type="ECO:0000256" key="7">
    <source>
        <dbReference type="RuleBase" id="RU000461"/>
    </source>
</evidence>
<keyword evidence="3 6" id="KW-0349">Heme</keyword>
<evidence type="ECO:0008006" key="11">
    <source>
        <dbReference type="Google" id="ProtNLM"/>
    </source>
</evidence>
<proteinExistence type="inferred from homology"/>
<evidence type="ECO:0000256" key="4">
    <source>
        <dbReference type="ARBA" id="ARBA00022723"/>
    </source>
</evidence>
<keyword evidence="7" id="KW-0503">Monooxygenase</keyword>
<evidence type="ECO:0000256" key="1">
    <source>
        <dbReference type="ARBA" id="ARBA00001971"/>
    </source>
</evidence>
<keyword evidence="4 6" id="KW-0479">Metal-binding</keyword>
<dbReference type="PANTHER" id="PTHR24300:SF375">
    <property type="entry name" value="CYTOCHROME P450 FAMILY"/>
    <property type="match status" value="1"/>
</dbReference>
<reference evidence="9" key="2">
    <citation type="submission" date="2025-09" db="UniProtKB">
        <authorList>
            <consortium name="Ensembl"/>
        </authorList>
    </citation>
    <scope>IDENTIFICATION</scope>
</reference>
<dbReference type="PRINTS" id="PR00385">
    <property type="entry name" value="P450"/>
</dbReference>
<feature type="chain" id="PRO_5045585774" description="Cytochrome P450" evidence="8">
    <location>
        <begin position="24"/>
        <end position="328"/>
    </location>
</feature>
<accession>A0A8C3XTB5</accession>
<feature type="binding site" description="axial binding residue" evidence="6">
    <location>
        <position position="274"/>
    </location>
    <ligand>
        <name>heme</name>
        <dbReference type="ChEBI" id="CHEBI:30413"/>
    </ligand>
    <ligandPart>
        <name>Fe</name>
        <dbReference type="ChEBI" id="CHEBI:18248"/>
    </ligandPart>
</feature>
<dbReference type="AlphaFoldDB" id="A0A8C3XTB5"/>
<sequence length="328" mass="37276">MAVLFTLCVSCLLFLSAWRKMSGSGKLPPGPVAFPIIGNALQLNMKNLPQSMREVKVAKYGPIFTIYLGSERVVVLYGHEVVKEALIDQGDEFSERGRMPLFEKLPDKKGISIDNGVPWKRLRRFTLTTLRNFGMGKKSTEERILEEAHFLVERLKNTHEKVHVEIDRVIGRSRSPCMADRSQMPYTDAVVHEIQRFISLAPLGIPRAVTRDTHFRQYIIPKGTTIFPVLHSVLYDSKEFPKPEQFNPGHFLDENGAFKKSDFFVPFSLGKRSCLGESLARMKLFLLLTTILQNFTLKPLIDPKDIDITPMTLTSNDPVSYQLIVIPQ</sequence>
<dbReference type="GO" id="GO:0020037">
    <property type="term" value="F:heme binding"/>
    <property type="evidence" value="ECO:0007669"/>
    <property type="project" value="InterPro"/>
</dbReference>
<dbReference type="InterPro" id="IPR036396">
    <property type="entry name" value="Cyt_P450_sf"/>
</dbReference>
<dbReference type="PANTHER" id="PTHR24300">
    <property type="entry name" value="CYTOCHROME P450 508A4-RELATED"/>
    <property type="match status" value="1"/>
</dbReference>
<evidence type="ECO:0000256" key="8">
    <source>
        <dbReference type="SAM" id="SignalP"/>
    </source>
</evidence>
<reference evidence="9" key="1">
    <citation type="submission" date="2025-08" db="UniProtKB">
        <authorList>
            <consortium name="Ensembl"/>
        </authorList>
    </citation>
    <scope>IDENTIFICATION</scope>
</reference>
<dbReference type="SUPFAM" id="SSF48264">
    <property type="entry name" value="Cytochrome P450"/>
    <property type="match status" value="1"/>
</dbReference>
<keyword evidence="8" id="KW-0732">Signal</keyword>
<protein>
    <recommendedName>
        <fullName evidence="11">Cytochrome P450</fullName>
    </recommendedName>
</protein>
<comment type="similarity">
    <text evidence="2 7">Belongs to the cytochrome P450 family.</text>
</comment>
<keyword evidence="7" id="KW-0560">Oxidoreductase</keyword>